<evidence type="ECO:0000313" key="2">
    <source>
        <dbReference type="Proteomes" id="UP000789342"/>
    </source>
</evidence>
<protein>
    <submittedName>
        <fullName evidence="1">10220_t:CDS:1</fullName>
    </submittedName>
</protein>
<dbReference type="EMBL" id="CAJVPV010001995">
    <property type="protein sequence ID" value="CAG8514881.1"/>
    <property type="molecule type" value="Genomic_DNA"/>
</dbReference>
<dbReference type="AlphaFoldDB" id="A0A9N9A0B2"/>
<evidence type="ECO:0000313" key="1">
    <source>
        <dbReference type="EMBL" id="CAG8514881.1"/>
    </source>
</evidence>
<dbReference type="Proteomes" id="UP000789342">
    <property type="component" value="Unassembled WGS sequence"/>
</dbReference>
<organism evidence="1 2">
    <name type="scientific">Acaulospora morrowiae</name>
    <dbReference type="NCBI Taxonomy" id="94023"/>
    <lineage>
        <taxon>Eukaryota</taxon>
        <taxon>Fungi</taxon>
        <taxon>Fungi incertae sedis</taxon>
        <taxon>Mucoromycota</taxon>
        <taxon>Glomeromycotina</taxon>
        <taxon>Glomeromycetes</taxon>
        <taxon>Diversisporales</taxon>
        <taxon>Acaulosporaceae</taxon>
        <taxon>Acaulospora</taxon>
    </lineage>
</organism>
<proteinExistence type="predicted"/>
<keyword evidence="2" id="KW-1185">Reference proteome</keyword>
<name>A0A9N9A0B2_9GLOM</name>
<accession>A0A9N9A0B2</accession>
<sequence length="158" mass="18172">MDFLEVNIDVKVLDDHQNNLGWTNQLDASRLNLFFFSKALAKITLLLFDSLPLTSNWNSTMIIGIHSSNSTRAHFRPTPNSEGERATVDAFSQICYRFYSKWRLLASYQLNRRKDGVFVKLNQLNRAKKRNNGTGYCIPQIRYTKGAFRDDASVDMKG</sequence>
<reference evidence="1" key="1">
    <citation type="submission" date="2021-06" db="EMBL/GenBank/DDBJ databases">
        <authorList>
            <person name="Kallberg Y."/>
            <person name="Tangrot J."/>
            <person name="Rosling A."/>
        </authorList>
    </citation>
    <scope>NUCLEOTIDE SEQUENCE</scope>
    <source>
        <strain evidence="1">CL551</strain>
    </source>
</reference>
<gene>
    <name evidence="1" type="ORF">AMORRO_LOCUS3913</name>
</gene>
<comment type="caution">
    <text evidence="1">The sequence shown here is derived from an EMBL/GenBank/DDBJ whole genome shotgun (WGS) entry which is preliminary data.</text>
</comment>